<dbReference type="PROSITE" id="PS01057">
    <property type="entry name" value="SAICAR_SYNTHETASE_1"/>
    <property type="match status" value="1"/>
</dbReference>
<accession>B6BWG5</accession>
<evidence type="ECO:0000313" key="10">
    <source>
        <dbReference type="EMBL" id="EDZ64665.1"/>
    </source>
</evidence>
<sequence length="289" mass="33008">MTTTIQSLQLFHQGKVRDTYVVDDEHFLMVTSDRISAFDVIMNETVESKGKVLSRVSNFWFHKTESIIKNHLTDIAPESVVKDHEIPLIKDRSVVVKRLQPLPVEAIVRGYLIGSGWKDYQSNGSVSGITLPKNLQQAEKLAEPIFTPSTKAAVGDHDENISFDQMANLIGEDRAKNIKDKSIEIYNFARDYALDRGIIIADTKFEFGLDDQGDLILMDEILTPDSSRFWDADLYKIGTSPQSYDKQFLRDWLESIDWNKQPPPPTLPSDVIEMTKQKYQHVQHLLLNQ</sequence>
<dbReference type="AlphaFoldDB" id="B6BWG5"/>
<reference evidence="11" key="1">
    <citation type="journal article" date="2012" name="Stand. Genomic Sci.">
        <title>Genome sequence of strain HIMB624, a cultured representative from the OM43 clade of marine Betaproteobacteria.</title>
        <authorList>
            <person name="Huggett M.J."/>
            <person name="Hayakawa D.H."/>
            <person name="Rappe M.S."/>
        </authorList>
    </citation>
    <scope>NUCLEOTIDE SEQUENCE [LARGE SCALE GENOMIC DNA]</scope>
    <source>
        <strain evidence="11">KB13</strain>
    </source>
</reference>
<dbReference type="PANTHER" id="PTHR43700:SF1">
    <property type="entry name" value="PHOSPHORIBOSYLAMINOIMIDAZOLE-SUCCINOCARBOXAMIDE SYNTHASE"/>
    <property type="match status" value="1"/>
</dbReference>
<name>B6BWG5_9PROT</name>
<keyword evidence="3 8" id="KW-0436">Ligase</keyword>
<evidence type="ECO:0000256" key="3">
    <source>
        <dbReference type="ARBA" id="ARBA00022598"/>
    </source>
</evidence>
<evidence type="ECO:0000313" key="11">
    <source>
        <dbReference type="Proteomes" id="UP000004188"/>
    </source>
</evidence>
<dbReference type="GO" id="GO:0005737">
    <property type="term" value="C:cytoplasm"/>
    <property type="evidence" value="ECO:0007669"/>
    <property type="project" value="TreeGrafter"/>
</dbReference>
<keyword evidence="6 8" id="KW-0067">ATP-binding</keyword>
<dbReference type="Gene3D" id="3.30.470.20">
    <property type="entry name" value="ATP-grasp fold, B domain"/>
    <property type="match status" value="1"/>
</dbReference>
<dbReference type="GO" id="GO:0006189">
    <property type="term" value="P:'de novo' IMP biosynthetic process"/>
    <property type="evidence" value="ECO:0007669"/>
    <property type="project" value="UniProtKB-UniRule"/>
</dbReference>
<comment type="similarity">
    <text evidence="2 8">Belongs to the SAICAR synthetase family.</text>
</comment>
<evidence type="ECO:0000256" key="1">
    <source>
        <dbReference type="ARBA" id="ARBA00004672"/>
    </source>
</evidence>
<dbReference type="CDD" id="cd01414">
    <property type="entry name" value="SAICAR_synt_Sc"/>
    <property type="match status" value="1"/>
</dbReference>
<dbReference type="UniPathway" id="UPA00074">
    <property type="reaction ID" value="UER00131"/>
</dbReference>
<feature type="domain" description="SAICAR synthetase/ADE2 N-terminal" evidence="9">
    <location>
        <begin position="11"/>
        <end position="262"/>
    </location>
</feature>
<dbReference type="InterPro" id="IPR028923">
    <property type="entry name" value="SAICAR_synt/ADE2_N"/>
</dbReference>
<keyword evidence="11" id="KW-1185">Reference proteome</keyword>
<dbReference type="EC" id="6.3.2.6" evidence="8"/>
<evidence type="ECO:0000256" key="5">
    <source>
        <dbReference type="ARBA" id="ARBA00022755"/>
    </source>
</evidence>
<dbReference type="Pfam" id="PF01259">
    <property type="entry name" value="SAICAR_synt"/>
    <property type="match status" value="1"/>
</dbReference>
<proteinExistence type="inferred from homology"/>
<dbReference type="Gene3D" id="3.30.200.20">
    <property type="entry name" value="Phosphorylase Kinase, domain 1"/>
    <property type="match status" value="1"/>
</dbReference>
<gene>
    <name evidence="8 10" type="primary">purC</name>
    <name evidence="10" type="ORF">KB13_797</name>
</gene>
<comment type="pathway">
    <text evidence="1 8">Purine metabolism; IMP biosynthesis via de novo pathway; 5-amino-1-(5-phospho-D-ribosyl)imidazole-4-carboxamide from 5-amino-1-(5-phospho-D-ribosyl)imidazole-4-carboxylate: step 1/2.</text>
</comment>
<dbReference type="eggNOG" id="COG0152">
    <property type="taxonomic scope" value="Bacteria"/>
</dbReference>
<dbReference type="NCBIfam" id="NF010568">
    <property type="entry name" value="PRK13961.1"/>
    <property type="match status" value="1"/>
</dbReference>
<dbReference type="EMBL" id="DS995299">
    <property type="protein sequence ID" value="EDZ64665.1"/>
    <property type="molecule type" value="Genomic_DNA"/>
</dbReference>
<dbReference type="HOGENOM" id="CLU_045637_0_0_4"/>
<dbReference type="HAMAP" id="MF_00137">
    <property type="entry name" value="SAICAR_synth"/>
    <property type="match status" value="1"/>
</dbReference>
<evidence type="ECO:0000256" key="4">
    <source>
        <dbReference type="ARBA" id="ARBA00022741"/>
    </source>
</evidence>
<dbReference type="FunFam" id="3.30.470.20:FF:000015">
    <property type="entry name" value="Phosphoribosylaminoimidazole-succinocarboxamide synthase"/>
    <property type="match status" value="1"/>
</dbReference>
<dbReference type="PROSITE" id="PS01058">
    <property type="entry name" value="SAICAR_SYNTHETASE_2"/>
    <property type="match status" value="1"/>
</dbReference>
<dbReference type="NCBIfam" id="TIGR00081">
    <property type="entry name" value="purC"/>
    <property type="match status" value="1"/>
</dbReference>
<dbReference type="PANTHER" id="PTHR43700">
    <property type="entry name" value="PHOSPHORIBOSYLAMINOIMIDAZOLE-SUCCINOCARBOXAMIDE SYNTHASE"/>
    <property type="match status" value="1"/>
</dbReference>
<evidence type="ECO:0000256" key="8">
    <source>
        <dbReference type="HAMAP-Rule" id="MF_00137"/>
    </source>
</evidence>
<dbReference type="GO" id="GO:0005524">
    <property type="term" value="F:ATP binding"/>
    <property type="evidence" value="ECO:0007669"/>
    <property type="project" value="UniProtKB-KW"/>
</dbReference>
<evidence type="ECO:0000259" key="9">
    <source>
        <dbReference type="Pfam" id="PF01259"/>
    </source>
</evidence>
<comment type="catalytic activity">
    <reaction evidence="7 8">
        <text>5-amino-1-(5-phospho-D-ribosyl)imidazole-4-carboxylate + L-aspartate + ATP = (2S)-2-[5-amino-1-(5-phospho-beta-D-ribosyl)imidazole-4-carboxamido]succinate + ADP + phosphate + 2 H(+)</text>
        <dbReference type="Rhea" id="RHEA:22628"/>
        <dbReference type="ChEBI" id="CHEBI:15378"/>
        <dbReference type="ChEBI" id="CHEBI:29991"/>
        <dbReference type="ChEBI" id="CHEBI:30616"/>
        <dbReference type="ChEBI" id="CHEBI:43474"/>
        <dbReference type="ChEBI" id="CHEBI:58443"/>
        <dbReference type="ChEBI" id="CHEBI:77657"/>
        <dbReference type="ChEBI" id="CHEBI:456216"/>
        <dbReference type="EC" id="6.3.2.6"/>
    </reaction>
</comment>
<dbReference type="InterPro" id="IPR018236">
    <property type="entry name" value="SAICAR_synthetase_CS"/>
</dbReference>
<keyword evidence="4 8" id="KW-0547">Nucleotide-binding</keyword>
<dbReference type="STRING" id="314607.KB13_797"/>
<keyword evidence="5 8" id="KW-0658">Purine biosynthesis</keyword>
<organism evidence="10 11">
    <name type="scientific">beta proteobacterium KB13</name>
    <dbReference type="NCBI Taxonomy" id="314607"/>
    <lineage>
        <taxon>Bacteria</taxon>
        <taxon>Pseudomonadati</taxon>
        <taxon>Pseudomonadota</taxon>
        <taxon>Betaproteobacteria</taxon>
        <taxon>Nitrosomonadales</taxon>
        <taxon>OM43 clade</taxon>
    </lineage>
</organism>
<dbReference type="InterPro" id="IPR001636">
    <property type="entry name" value="SAICAR_synth"/>
</dbReference>
<evidence type="ECO:0000256" key="7">
    <source>
        <dbReference type="ARBA" id="ARBA00048475"/>
    </source>
</evidence>
<dbReference type="Proteomes" id="UP000004188">
    <property type="component" value="Unassembled WGS sequence"/>
</dbReference>
<dbReference type="SUPFAM" id="SSF56104">
    <property type="entry name" value="SAICAR synthase-like"/>
    <property type="match status" value="1"/>
</dbReference>
<dbReference type="GO" id="GO:0004639">
    <property type="term" value="F:phosphoribosylaminoimidazolesuccinocarboxamide synthase activity"/>
    <property type="evidence" value="ECO:0007669"/>
    <property type="project" value="UniProtKB-UniRule"/>
</dbReference>
<evidence type="ECO:0000256" key="2">
    <source>
        <dbReference type="ARBA" id="ARBA00010190"/>
    </source>
</evidence>
<protein>
    <recommendedName>
        <fullName evidence="8">Phosphoribosylaminoimidazole-succinocarboxamide synthase</fullName>
        <ecNumber evidence="8">6.3.2.6</ecNumber>
    </recommendedName>
    <alternativeName>
        <fullName evidence="8">SAICAR synthetase</fullName>
    </alternativeName>
</protein>
<evidence type="ECO:0000256" key="6">
    <source>
        <dbReference type="ARBA" id="ARBA00022840"/>
    </source>
</evidence>